<dbReference type="EMBL" id="BMAW01126316">
    <property type="protein sequence ID" value="GFU16235.1"/>
    <property type="molecule type" value="Genomic_DNA"/>
</dbReference>
<accession>A0A8X6QFL8</accession>
<evidence type="ECO:0000313" key="2">
    <source>
        <dbReference type="Proteomes" id="UP000887013"/>
    </source>
</evidence>
<feature type="non-terminal residue" evidence="1">
    <location>
        <position position="1"/>
    </location>
</feature>
<dbReference type="OrthoDB" id="6433361at2759"/>
<comment type="caution">
    <text evidence="1">The sequence shown here is derived from an EMBL/GenBank/DDBJ whole genome shotgun (WGS) entry which is preliminary data.</text>
</comment>
<feature type="non-terminal residue" evidence="1">
    <location>
        <position position="60"/>
    </location>
</feature>
<reference evidence="1" key="1">
    <citation type="submission" date="2020-08" db="EMBL/GenBank/DDBJ databases">
        <title>Multicomponent nature underlies the extraordinary mechanical properties of spider dragline silk.</title>
        <authorList>
            <person name="Kono N."/>
            <person name="Nakamura H."/>
            <person name="Mori M."/>
            <person name="Yoshida Y."/>
            <person name="Ohtoshi R."/>
            <person name="Malay A.D."/>
            <person name="Moran D.A.P."/>
            <person name="Tomita M."/>
            <person name="Numata K."/>
            <person name="Arakawa K."/>
        </authorList>
    </citation>
    <scope>NUCLEOTIDE SEQUENCE</scope>
</reference>
<name>A0A8X6QFL8_NEPPI</name>
<proteinExistence type="predicted"/>
<organism evidence="1 2">
    <name type="scientific">Nephila pilipes</name>
    <name type="common">Giant wood spider</name>
    <name type="synonym">Nephila maculata</name>
    <dbReference type="NCBI Taxonomy" id="299642"/>
    <lineage>
        <taxon>Eukaryota</taxon>
        <taxon>Metazoa</taxon>
        <taxon>Ecdysozoa</taxon>
        <taxon>Arthropoda</taxon>
        <taxon>Chelicerata</taxon>
        <taxon>Arachnida</taxon>
        <taxon>Araneae</taxon>
        <taxon>Araneomorphae</taxon>
        <taxon>Entelegynae</taxon>
        <taxon>Araneoidea</taxon>
        <taxon>Nephilidae</taxon>
        <taxon>Nephila</taxon>
    </lineage>
</organism>
<gene>
    <name evidence="1" type="ORF">NPIL_524381</name>
</gene>
<dbReference type="Proteomes" id="UP000887013">
    <property type="component" value="Unassembled WGS sequence"/>
</dbReference>
<dbReference type="AlphaFoldDB" id="A0A8X6QFL8"/>
<sequence>CDCGRYSKECRFDGLIRKCVCQEGYSDRLGTCAKCDCGRYSKECRFDGLIRKCVCQEGYS</sequence>
<keyword evidence="2" id="KW-1185">Reference proteome</keyword>
<protein>
    <submittedName>
        <fullName evidence="1">Uncharacterized protein</fullName>
    </submittedName>
</protein>
<evidence type="ECO:0000313" key="1">
    <source>
        <dbReference type="EMBL" id="GFU16235.1"/>
    </source>
</evidence>